<sequence length="41" mass="4128">MGCEAALKQVISAVPVGPHVLALLQVPGSSRTCGSGLVHED</sequence>
<organism evidence="1 2">
    <name type="scientific">Pseudomonas syringae pv. cilantro</name>
    <dbReference type="NCBI Taxonomy" id="81035"/>
    <lineage>
        <taxon>Bacteria</taxon>
        <taxon>Pseudomonadati</taxon>
        <taxon>Pseudomonadota</taxon>
        <taxon>Gammaproteobacteria</taxon>
        <taxon>Pseudomonadales</taxon>
        <taxon>Pseudomonadaceae</taxon>
        <taxon>Pseudomonas</taxon>
        <taxon>Pseudomonas syringae</taxon>
    </lineage>
</organism>
<reference evidence="1 2" key="1">
    <citation type="submission" date="2015-07" db="EMBL/GenBank/DDBJ databases">
        <authorList>
            <person name="Noorani M."/>
        </authorList>
    </citation>
    <scope>NUCLEOTIDE SEQUENCE [LARGE SCALE GENOMIC DNA]</scope>
    <source>
        <strain evidence="1 2">0788_9</strain>
    </source>
</reference>
<accession>A0A0N0GG72</accession>
<dbReference type="AlphaFoldDB" id="A0A0N0GG72"/>
<protein>
    <submittedName>
        <fullName evidence="1">Uncharacterized protein</fullName>
    </submittedName>
</protein>
<proteinExistence type="predicted"/>
<dbReference type="EMBL" id="LGLN01000033">
    <property type="protein sequence ID" value="KPC33179.1"/>
    <property type="molecule type" value="Genomic_DNA"/>
</dbReference>
<gene>
    <name evidence="1" type="ORF">ABJ99_2035</name>
</gene>
<reference evidence="1 2" key="2">
    <citation type="submission" date="2015-10" db="EMBL/GenBank/DDBJ databases">
        <title>Comparative genomics and high-throughput reverse genetic screens identify a new phytobacterial MAMP and an Arabidopsis receptor required for immune elicitation.</title>
        <authorList>
            <person name="Mott G.A."/>
            <person name="Thakur S."/>
            <person name="Wang P.W."/>
            <person name="Desveaux D."/>
            <person name="Guttman D.S."/>
        </authorList>
    </citation>
    <scope>NUCLEOTIDE SEQUENCE [LARGE SCALE GENOMIC DNA]</scope>
    <source>
        <strain evidence="1 2">0788_9</strain>
    </source>
</reference>
<evidence type="ECO:0000313" key="1">
    <source>
        <dbReference type="EMBL" id="KPC33179.1"/>
    </source>
</evidence>
<dbReference type="Proteomes" id="UP000037891">
    <property type="component" value="Unassembled WGS sequence"/>
</dbReference>
<name>A0A0N0GG72_PSESX</name>
<comment type="caution">
    <text evidence="1">The sequence shown here is derived from an EMBL/GenBank/DDBJ whole genome shotgun (WGS) entry which is preliminary data.</text>
</comment>
<evidence type="ECO:0000313" key="2">
    <source>
        <dbReference type="Proteomes" id="UP000037891"/>
    </source>
</evidence>
<dbReference type="PATRIC" id="fig|81035.3.peg.2190"/>